<feature type="region of interest" description="Disordered" evidence="1">
    <location>
        <begin position="1"/>
        <end position="22"/>
    </location>
</feature>
<evidence type="ECO:0000256" key="1">
    <source>
        <dbReference type="SAM" id="MobiDB-lite"/>
    </source>
</evidence>
<keyword evidence="2" id="KW-0472">Membrane</keyword>
<evidence type="ECO:0000259" key="3">
    <source>
        <dbReference type="Pfam" id="PF04773"/>
    </source>
</evidence>
<protein>
    <submittedName>
        <fullName evidence="5">FecR domain-containing protein</fullName>
    </submittedName>
</protein>
<sequence>MKNDTSDKYQKNGHKDFFGQFSGKEKDDLKEMWELSSQAETSTIEVSDQEIEQDLAAIQERLTKSKAPDIKWRWFAAAAVLMLVLAAGLLFVPQTVTAPRGEIVQTTLPDGSVVELNSGSQLQYNRLFAFANRDVSLEGEAFFSVESGDHPFIIEANGSAVKVTGTQFNVRSWDEDPDQKTEVAVTEGEVQFYPVNTPKRFVTIQKGELSSWIGSLEELTTPKPVEVEKRIGWREHKLLFHEESLRTIFAELERRFNITIELKAQQLADETLTAFYNNPKEAASVLKDICRVKGLRYAKTVDGYRVYK</sequence>
<organism evidence="5 6">
    <name type="scientific">Fodinibius salsisoli</name>
    <dbReference type="NCBI Taxonomy" id="2820877"/>
    <lineage>
        <taxon>Bacteria</taxon>
        <taxon>Pseudomonadati</taxon>
        <taxon>Balneolota</taxon>
        <taxon>Balneolia</taxon>
        <taxon>Balneolales</taxon>
        <taxon>Balneolaceae</taxon>
        <taxon>Fodinibius</taxon>
    </lineage>
</organism>
<dbReference type="EMBL" id="JAGGJA010000007">
    <property type="protein sequence ID" value="MCW9707565.1"/>
    <property type="molecule type" value="Genomic_DNA"/>
</dbReference>
<dbReference type="Gene3D" id="3.55.50.30">
    <property type="match status" value="1"/>
</dbReference>
<dbReference type="InterPro" id="IPR006860">
    <property type="entry name" value="FecR"/>
</dbReference>
<accession>A0ABT3PNZ3</accession>
<dbReference type="Gene3D" id="2.60.120.1440">
    <property type="match status" value="1"/>
</dbReference>
<keyword evidence="2" id="KW-0812">Transmembrane</keyword>
<dbReference type="Pfam" id="PF04773">
    <property type="entry name" value="FecR"/>
    <property type="match status" value="1"/>
</dbReference>
<evidence type="ECO:0000259" key="4">
    <source>
        <dbReference type="Pfam" id="PF16344"/>
    </source>
</evidence>
<dbReference type="InterPro" id="IPR032508">
    <property type="entry name" value="FecR_C"/>
</dbReference>
<dbReference type="RefSeq" id="WP_265766356.1">
    <property type="nucleotide sequence ID" value="NZ_JAGGJA010000007.1"/>
</dbReference>
<evidence type="ECO:0000313" key="6">
    <source>
        <dbReference type="Proteomes" id="UP001207918"/>
    </source>
</evidence>
<reference evidence="5 6" key="1">
    <citation type="submission" date="2021-03" db="EMBL/GenBank/DDBJ databases">
        <title>Aliifodinibius sp. nov., a new bacterium isolated from saline soil.</title>
        <authorList>
            <person name="Galisteo C."/>
            <person name="De La Haba R."/>
            <person name="Sanchez-Porro C."/>
            <person name="Ventosa A."/>
        </authorList>
    </citation>
    <scope>NUCLEOTIDE SEQUENCE [LARGE SCALE GENOMIC DNA]</scope>
    <source>
        <strain evidence="5 6">1BSP15-2V2</strain>
    </source>
</reference>
<dbReference type="PANTHER" id="PTHR30273">
    <property type="entry name" value="PERIPLASMIC SIGNAL SENSOR AND SIGMA FACTOR ACTIVATOR FECR-RELATED"/>
    <property type="match status" value="1"/>
</dbReference>
<dbReference type="PANTHER" id="PTHR30273:SF2">
    <property type="entry name" value="PROTEIN FECR"/>
    <property type="match status" value="1"/>
</dbReference>
<dbReference type="PIRSF" id="PIRSF018266">
    <property type="entry name" value="FecR"/>
    <property type="match status" value="1"/>
</dbReference>
<comment type="caution">
    <text evidence="5">The sequence shown here is derived from an EMBL/GenBank/DDBJ whole genome shotgun (WGS) entry which is preliminary data.</text>
</comment>
<gene>
    <name evidence="5" type="ORF">J6I44_11925</name>
</gene>
<feature type="domain" description="Protein FecR C-terminal" evidence="4">
    <location>
        <begin position="237"/>
        <end position="303"/>
    </location>
</feature>
<keyword evidence="2" id="KW-1133">Transmembrane helix</keyword>
<proteinExistence type="predicted"/>
<dbReference type="InterPro" id="IPR012373">
    <property type="entry name" value="Ferrdict_sens_TM"/>
</dbReference>
<keyword evidence="6" id="KW-1185">Reference proteome</keyword>
<dbReference type="Pfam" id="PF16344">
    <property type="entry name" value="FecR_C"/>
    <property type="match status" value="1"/>
</dbReference>
<dbReference type="Proteomes" id="UP001207918">
    <property type="component" value="Unassembled WGS sequence"/>
</dbReference>
<name>A0ABT3PNZ3_9BACT</name>
<evidence type="ECO:0000313" key="5">
    <source>
        <dbReference type="EMBL" id="MCW9707565.1"/>
    </source>
</evidence>
<evidence type="ECO:0000256" key="2">
    <source>
        <dbReference type="SAM" id="Phobius"/>
    </source>
</evidence>
<feature type="domain" description="FecR protein" evidence="3">
    <location>
        <begin position="95"/>
        <end position="191"/>
    </location>
</feature>
<feature type="transmembrane region" description="Helical" evidence="2">
    <location>
        <begin position="74"/>
        <end position="92"/>
    </location>
</feature>